<dbReference type="Proteomes" id="UP000063236">
    <property type="component" value="Unassembled WGS sequence"/>
</dbReference>
<dbReference type="InterPro" id="IPR008775">
    <property type="entry name" value="Phytyl_CoA_dOase-like"/>
</dbReference>
<dbReference type="SUPFAM" id="SSF51197">
    <property type="entry name" value="Clavaminate synthase-like"/>
    <property type="match status" value="1"/>
</dbReference>
<comment type="caution">
    <text evidence="2">The sequence shown here is derived from an EMBL/GenBank/DDBJ whole genome shotgun (WGS) entry which is preliminary data.</text>
</comment>
<dbReference type="GO" id="GO:0005506">
    <property type="term" value="F:iron ion binding"/>
    <property type="evidence" value="ECO:0007669"/>
    <property type="project" value="UniProtKB-ARBA"/>
</dbReference>
<proteinExistence type="predicted"/>
<dbReference type="Pfam" id="PF05721">
    <property type="entry name" value="PhyH"/>
    <property type="match status" value="1"/>
</dbReference>
<evidence type="ECO:0000313" key="3">
    <source>
        <dbReference type="Proteomes" id="UP000063236"/>
    </source>
</evidence>
<keyword evidence="2" id="KW-0223">Dioxygenase</keyword>
<evidence type="ECO:0000256" key="1">
    <source>
        <dbReference type="ARBA" id="ARBA00001954"/>
    </source>
</evidence>
<dbReference type="PANTHER" id="PTHR20883:SF48">
    <property type="entry name" value="ECTOINE DIOXYGENASE"/>
    <property type="match status" value="1"/>
</dbReference>
<reference evidence="2 3" key="1">
    <citation type="submission" date="2015-11" db="EMBL/GenBank/DDBJ databases">
        <title>Expanding the genomic diversity of Burkholderia species for the development of highly accurate diagnostics.</title>
        <authorList>
            <person name="Sahl J."/>
            <person name="Keim P."/>
            <person name="Wagner D."/>
        </authorList>
    </citation>
    <scope>NUCLEOTIDE SEQUENCE [LARGE SCALE GENOMIC DNA]</scope>
    <source>
        <strain evidence="2 3">MSMB378WGS</strain>
    </source>
</reference>
<accession>A0AAW3PKP6</accession>
<dbReference type="Gene3D" id="2.60.120.620">
    <property type="entry name" value="q2cbj1_9rhob like domain"/>
    <property type="match status" value="1"/>
</dbReference>
<evidence type="ECO:0000313" key="2">
    <source>
        <dbReference type="EMBL" id="KWF57205.1"/>
    </source>
</evidence>
<name>A0AAW3PKP6_9BURK</name>
<sequence>MSETRFINPLPGVPDVESPFFDDIFATKNAPDEVMRVARDLREKGYAIIDFPEPRFNERADRIKAEFSEQFDFDHWRSELWQINEGLRIQDAWQTNEDVRAIAANPVILDLLGQLYGRRAIPFQTLNFPVGTQQPIHSDSIHFSCVPERFMCGVWVAMEDIDGTNGALEYYPGSHRLPIYVNEHLGVCSATQHNRTSHYGQYLDLWKQLIKKAGIKANTFHAKKGQALIWAANLLHGGSKQTDPTRTRWSQVTHYYFENCVYFTPVISDPAFGKTHYRQIKDATTGNVQPNVYSGHEVDHEIIERSMSNTFDKYFNRVPDNFDPVGYLALNQDVAEAGVDPAAHYLEHGRREGRRWA</sequence>
<dbReference type="EMBL" id="LPJV01000015">
    <property type="protein sequence ID" value="KWF57205.1"/>
    <property type="molecule type" value="Genomic_DNA"/>
</dbReference>
<keyword evidence="2" id="KW-0560">Oxidoreductase</keyword>
<gene>
    <name evidence="2" type="ORF">WL88_10105</name>
</gene>
<dbReference type="GO" id="GO:0016706">
    <property type="term" value="F:2-oxoglutarate-dependent dioxygenase activity"/>
    <property type="evidence" value="ECO:0007669"/>
    <property type="project" value="UniProtKB-ARBA"/>
</dbReference>
<dbReference type="AlphaFoldDB" id="A0AAW3PKP6"/>
<dbReference type="PANTHER" id="PTHR20883">
    <property type="entry name" value="PHYTANOYL-COA DIOXYGENASE DOMAIN CONTAINING 1"/>
    <property type="match status" value="1"/>
</dbReference>
<organism evidence="2 3">
    <name type="scientific">Burkholderia diffusa</name>
    <dbReference type="NCBI Taxonomy" id="488732"/>
    <lineage>
        <taxon>Bacteria</taxon>
        <taxon>Pseudomonadati</taxon>
        <taxon>Pseudomonadota</taxon>
        <taxon>Betaproteobacteria</taxon>
        <taxon>Burkholderiales</taxon>
        <taxon>Burkholderiaceae</taxon>
        <taxon>Burkholderia</taxon>
        <taxon>Burkholderia cepacia complex</taxon>
    </lineage>
</organism>
<protein>
    <submittedName>
        <fullName evidence="2">Phytanoyl-CoA dioxygenase</fullName>
    </submittedName>
</protein>
<comment type="cofactor">
    <cofactor evidence="1">
        <name>Fe(2+)</name>
        <dbReference type="ChEBI" id="CHEBI:29033"/>
    </cofactor>
</comment>
<dbReference type="RefSeq" id="WP_060190092.1">
    <property type="nucleotide sequence ID" value="NZ_LPJS01000061.1"/>
</dbReference>